<reference evidence="3" key="1">
    <citation type="journal article" date="2023" name="Mol. Phylogenet. Evol.">
        <title>Genome-scale phylogeny and comparative genomics of the fungal order Sordariales.</title>
        <authorList>
            <person name="Hensen N."/>
            <person name="Bonometti L."/>
            <person name="Westerberg I."/>
            <person name="Brannstrom I.O."/>
            <person name="Guillou S."/>
            <person name="Cros-Aarteil S."/>
            <person name="Calhoun S."/>
            <person name="Haridas S."/>
            <person name="Kuo A."/>
            <person name="Mondo S."/>
            <person name="Pangilinan J."/>
            <person name="Riley R."/>
            <person name="LaButti K."/>
            <person name="Andreopoulos B."/>
            <person name="Lipzen A."/>
            <person name="Chen C."/>
            <person name="Yan M."/>
            <person name="Daum C."/>
            <person name="Ng V."/>
            <person name="Clum A."/>
            <person name="Steindorff A."/>
            <person name="Ohm R.A."/>
            <person name="Martin F."/>
            <person name="Silar P."/>
            <person name="Natvig D.O."/>
            <person name="Lalanne C."/>
            <person name="Gautier V."/>
            <person name="Ament-Velasquez S.L."/>
            <person name="Kruys A."/>
            <person name="Hutchinson M.I."/>
            <person name="Powell A.J."/>
            <person name="Barry K."/>
            <person name="Miller A.N."/>
            <person name="Grigoriev I.V."/>
            <person name="Debuchy R."/>
            <person name="Gladieux P."/>
            <person name="Hiltunen Thoren M."/>
            <person name="Johannesson H."/>
        </authorList>
    </citation>
    <scope>NUCLEOTIDE SEQUENCE</scope>
    <source>
        <strain evidence="3">PSN309</strain>
    </source>
</reference>
<name>A0AAN6WP77_9PEZI</name>
<feature type="transmembrane region" description="Helical" evidence="2">
    <location>
        <begin position="20"/>
        <end position="41"/>
    </location>
</feature>
<organism evidence="3 4">
    <name type="scientific">Podospora australis</name>
    <dbReference type="NCBI Taxonomy" id="1536484"/>
    <lineage>
        <taxon>Eukaryota</taxon>
        <taxon>Fungi</taxon>
        <taxon>Dikarya</taxon>
        <taxon>Ascomycota</taxon>
        <taxon>Pezizomycotina</taxon>
        <taxon>Sordariomycetes</taxon>
        <taxon>Sordariomycetidae</taxon>
        <taxon>Sordariales</taxon>
        <taxon>Podosporaceae</taxon>
        <taxon>Podospora</taxon>
    </lineage>
</organism>
<sequence>MEDTSSSLTGQRHTCFSSLVLSTAFLINIFSFLLLFPATSLSITATIKRHFDESNAATPVTPSPKPRYSVISLSSDGTDESERPTGTIILLPPMEVTREESTFKQSEKKNKITILPPPSFKVGKWAQTPHKINAKNLERKYEHAKKIEKSYLERKYERHESSPPTQQDYVKFESLWSTKNTSAATIEDLPEENKMLNTPSPIAAAPLPLKMAFASRPGGVQLLADWTKHTVAWADATGTENFSAPDCQVQQCLSAIQELSLMKSGLQYAYNILLDYVRREIFRVTHSSQLEQHDILLKSFLVNRLELGHYGDGWDFETELQMLRNRIDCADKRLGQNRDYGFCGWLPKTVAV</sequence>
<dbReference type="AlphaFoldDB" id="A0AAN6WP77"/>
<keyword evidence="2" id="KW-0472">Membrane</keyword>
<dbReference type="Proteomes" id="UP001302126">
    <property type="component" value="Unassembled WGS sequence"/>
</dbReference>
<keyword evidence="2" id="KW-0812">Transmembrane</keyword>
<evidence type="ECO:0000313" key="3">
    <source>
        <dbReference type="EMBL" id="KAK4183812.1"/>
    </source>
</evidence>
<keyword evidence="2" id="KW-1133">Transmembrane helix</keyword>
<comment type="caution">
    <text evidence="3">The sequence shown here is derived from an EMBL/GenBank/DDBJ whole genome shotgun (WGS) entry which is preliminary data.</text>
</comment>
<proteinExistence type="predicted"/>
<protein>
    <submittedName>
        <fullName evidence="3">Uncharacterized protein</fullName>
    </submittedName>
</protein>
<evidence type="ECO:0000313" key="4">
    <source>
        <dbReference type="Proteomes" id="UP001302126"/>
    </source>
</evidence>
<feature type="region of interest" description="Disordered" evidence="1">
    <location>
        <begin position="55"/>
        <end position="85"/>
    </location>
</feature>
<dbReference type="EMBL" id="MU864522">
    <property type="protein sequence ID" value="KAK4183812.1"/>
    <property type="molecule type" value="Genomic_DNA"/>
</dbReference>
<gene>
    <name evidence="3" type="ORF">QBC35DRAFT_535447</name>
</gene>
<evidence type="ECO:0000256" key="1">
    <source>
        <dbReference type="SAM" id="MobiDB-lite"/>
    </source>
</evidence>
<keyword evidence="4" id="KW-1185">Reference proteome</keyword>
<evidence type="ECO:0000256" key="2">
    <source>
        <dbReference type="SAM" id="Phobius"/>
    </source>
</evidence>
<accession>A0AAN6WP77</accession>
<reference evidence="3" key="2">
    <citation type="submission" date="2023-05" db="EMBL/GenBank/DDBJ databases">
        <authorList>
            <consortium name="Lawrence Berkeley National Laboratory"/>
            <person name="Steindorff A."/>
            <person name="Hensen N."/>
            <person name="Bonometti L."/>
            <person name="Westerberg I."/>
            <person name="Brannstrom I.O."/>
            <person name="Guillou S."/>
            <person name="Cros-Aarteil S."/>
            <person name="Calhoun S."/>
            <person name="Haridas S."/>
            <person name="Kuo A."/>
            <person name="Mondo S."/>
            <person name="Pangilinan J."/>
            <person name="Riley R."/>
            <person name="Labutti K."/>
            <person name="Andreopoulos B."/>
            <person name="Lipzen A."/>
            <person name="Chen C."/>
            <person name="Yanf M."/>
            <person name="Daum C."/>
            <person name="Ng V."/>
            <person name="Clum A."/>
            <person name="Ohm R."/>
            <person name="Martin F."/>
            <person name="Silar P."/>
            <person name="Natvig D."/>
            <person name="Lalanne C."/>
            <person name="Gautier V."/>
            <person name="Ament-Velasquez S.L."/>
            <person name="Kruys A."/>
            <person name="Hutchinson M.I."/>
            <person name="Powell A.J."/>
            <person name="Barry K."/>
            <person name="Miller A.N."/>
            <person name="Grigoriev I.V."/>
            <person name="Debuchy R."/>
            <person name="Gladieux P."/>
            <person name="Thoren M.H."/>
            <person name="Johannesson H."/>
        </authorList>
    </citation>
    <scope>NUCLEOTIDE SEQUENCE</scope>
    <source>
        <strain evidence="3">PSN309</strain>
    </source>
</reference>